<dbReference type="SMART" id="SM00347">
    <property type="entry name" value="HTH_MARR"/>
    <property type="match status" value="1"/>
</dbReference>
<name>A0A4Y1ZG66_9BACL</name>
<comment type="similarity">
    <text evidence="5">Belongs to the SarZ family.</text>
</comment>
<evidence type="ECO:0000256" key="3">
    <source>
        <dbReference type="ARBA" id="ARBA00023125"/>
    </source>
</evidence>
<evidence type="ECO:0000256" key="4">
    <source>
        <dbReference type="ARBA" id="ARBA00023163"/>
    </source>
</evidence>
<dbReference type="GO" id="GO:0005737">
    <property type="term" value="C:cytoplasm"/>
    <property type="evidence" value="ECO:0007669"/>
    <property type="project" value="UniProtKB-SubCell"/>
</dbReference>
<evidence type="ECO:0000313" key="9">
    <source>
        <dbReference type="EMBL" id="GAY77973.1"/>
    </source>
</evidence>
<dbReference type="PANTHER" id="PTHR42756">
    <property type="entry name" value="TRANSCRIPTIONAL REGULATOR, MARR"/>
    <property type="match status" value="1"/>
</dbReference>
<dbReference type="Gene3D" id="1.10.10.10">
    <property type="entry name" value="Winged helix-like DNA-binding domain superfamily/Winged helix DNA-binding domain"/>
    <property type="match status" value="1"/>
</dbReference>
<dbReference type="PANTHER" id="PTHR42756:SF1">
    <property type="entry name" value="TRANSCRIPTIONAL REPRESSOR OF EMRAB OPERON"/>
    <property type="match status" value="1"/>
</dbReference>
<keyword evidence="3" id="KW-0238">DNA-binding</keyword>
<dbReference type="InterPro" id="IPR036390">
    <property type="entry name" value="WH_DNA-bd_sf"/>
</dbReference>
<dbReference type="PROSITE" id="PS50995">
    <property type="entry name" value="HTH_MARR_2"/>
    <property type="match status" value="1"/>
</dbReference>
<dbReference type="GO" id="GO:0003677">
    <property type="term" value="F:DNA binding"/>
    <property type="evidence" value="ECO:0007669"/>
    <property type="project" value="UniProtKB-KW"/>
</dbReference>
<dbReference type="Pfam" id="PF22381">
    <property type="entry name" value="Staph_reg_Sar_Rot"/>
    <property type="match status" value="1"/>
</dbReference>
<dbReference type="InterPro" id="IPR036388">
    <property type="entry name" value="WH-like_DNA-bd_sf"/>
</dbReference>
<dbReference type="Proteomes" id="UP000319716">
    <property type="component" value="Unassembled WGS sequence"/>
</dbReference>
<gene>
    <name evidence="9" type="ORF">NBRC111894_3527</name>
</gene>
<keyword evidence="4" id="KW-0804">Transcription</keyword>
<comment type="caution">
    <text evidence="9">The sequence shown here is derived from an EMBL/GenBank/DDBJ whole genome shotgun (WGS) entry which is preliminary data.</text>
</comment>
<dbReference type="InterPro" id="IPR055166">
    <property type="entry name" value="Transc_reg_Sar_Rot_HTH"/>
</dbReference>
<accession>A0A4Y1ZG66</accession>
<evidence type="ECO:0000259" key="8">
    <source>
        <dbReference type="PROSITE" id="PS50995"/>
    </source>
</evidence>
<evidence type="ECO:0000256" key="7">
    <source>
        <dbReference type="ARBA" id="ARBA00047207"/>
    </source>
</evidence>
<keyword evidence="2" id="KW-0805">Transcription regulation</keyword>
<organism evidence="9 10">
    <name type="scientific">Sporolactobacillus inulinus</name>
    <dbReference type="NCBI Taxonomy" id="2078"/>
    <lineage>
        <taxon>Bacteria</taxon>
        <taxon>Bacillati</taxon>
        <taxon>Bacillota</taxon>
        <taxon>Bacilli</taxon>
        <taxon>Bacillales</taxon>
        <taxon>Sporolactobacillaceae</taxon>
        <taxon>Sporolactobacillus</taxon>
    </lineage>
</organism>
<proteinExistence type="inferred from homology"/>
<comment type="subcellular location">
    <subcellularLocation>
        <location evidence="1">Cytoplasm</location>
    </subcellularLocation>
</comment>
<evidence type="ECO:0000256" key="5">
    <source>
        <dbReference type="ARBA" id="ARBA00046337"/>
    </source>
</evidence>
<reference evidence="9 10" key="1">
    <citation type="submission" date="2017-11" db="EMBL/GenBank/DDBJ databases">
        <title>Draft Genome Sequence of Sporolactobacillus inulinus NBRC 111894 Isolated from Koso, a Japanese Sugar-Vegetable Fermented Beverage.</title>
        <authorList>
            <person name="Chiou T.Y."/>
            <person name="Oshima K."/>
            <person name="Suda W."/>
            <person name="Hattori M."/>
            <person name="Takahashi T."/>
        </authorList>
    </citation>
    <scope>NUCLEOTIDE SEQUENCE [LARGE SCALE GENOMIC DNA]</scope>
    <source>
        <strain evidence="9 10">NBRC111894</strain>
    </source>
</reference>
<protein>
    <recommendedName>
        <fullName evidence="6">HTH-type transcriptional regulator SarZ</fullName>
    </recommendedName>
    <alternativeName>
        <fullName evidence="7">Staphylococcal accessory regulator Z</fullName>
    </alternativeName>
</protein>
<evidence type="ECO:0000256" key="1">
    <source>
        <dbReference type="ARBA" id="ARBA00004496"/>
    </source>
</evidence>
<dbReference type="SUPFAM" id="SSF46785">
    <property type="entry name" value="Winged helix' DNA-binding domain"/>
    <property type="match status" value="1"/>
</dbReference>
<evidence type="ECO:0000256" key="2">
    <source>
        <dbReference type="ARBA" id="ARBA00023015"/>
    </source>
</evidence>
<feature type="domain" description="HTH marR-type" evidence="8">
    <location>
        <begin position="33"/>
        <end position="167"/>
    </location>
</feature>
<dbReference type="AlphaFoldDB" id="A0A4Y1ZG66"/>
<dbReference type="GO" id="GO:0003700">
    <property type="term" value="F:DNA-binding transcription factor activity"/>
    <property type="evidence" value="ECO:0007669"/>
    <property type="project" value="InterPro"/>
</dbReference>
<evidence type="ECO:0000313" key="10">
    <source>
        <dbReference type="Proteomes" id="UP000319716"/>
    </source>
</evidence>
<dbReference type="RefSeq" id="WP_262393175.1">
    <property type="nucleotide sequence ID" value="NZ_BEXB01000036.1"/>
</dbReference>
<dbReference type="EMBL" id="BEXB01000036">
    <property type="protein sequence ID" value="GAY77973.1"/>
    <property type="molecule type" value="Genomic_DNA"/>
</dbReference>
<sequence>MLKLSLNQSCTIELVARLGGSATIPVNETIRLDNQLCYAVYNANRLFNKFYQLALAPFHLTYAQYVVLLALWEEDGLMLHTLGRRLHLESSTLTPLLKRLESAGWLVRRRSSEDKRQLFVHLTDFGRRTQSEVLQAVQNCGRQTDLTEDQYRLDLKTIQELNAALRKSITDIAAEH</sequence>
<evidence type="ECO:0000256" key="6">
    <source>
        <dbReference type="ARBA" id="ARBA00047188"/>
    </source>
</evidence>
<dbReference type="InterPro" id="IPR000835">
    <property type="entry name" value="HTH_MarR-typ"/>
</dbReference>